<dbReference type="Proteomes" id="UP001162640">
    <property type="component" value="Unassembled WGS sequence"/>
</dbReference>
<dbReference type="EMBL" id="BLQM01000047">
    <property type="protein sequence ID" value="GMH55745.1"/>
    <property type="molecule type" value="Genomic_DNA"/>
</dbReference>
<protein>
    <submittedName>
        <fullName evidence="3">Uncharacterized protein</fullName>
    </submittedName>
</protein>
<dbReference type="InterPro" id="IPR002347">
    <property type="entry name" value="SDR_fam"/>
</dbReference>
<proteinExistence type="inferred from homology"/>
<comment type="similarity">
    <text evidence="1">Belongs to the short-chain dehydrogenases/reductases (SDR) family.</text>
</comment>
<keyword evidence="2" id="KW-0560">Oxidoreductase</keyword>
<dbReference type="Gene3D" id="3.40.50.720">
    <property type="entry name" value="NAD(P)-binding Rossmann-like Domain"/>
    <property type="match status" value="1"/>
</dbReference>
<dbReference type="PANTHER" id="PTHR24320">
    <property type="entry name" value="RETINOL DEHYDROGENASE"/>
    <property type="match status" value="1"/>
</dbReference>
<dbReference type="InterPro" id="IPR036291">
    <property type="entry name" value="NAD(P)-bd_dom_sf"/>
</dbReference>
<reference evidence="4" key="1">
    <citation type="journal article" date="2023" name="Commun. Biol.">
        <title>Genome analysis of Parmales, the sister group of diatoms, reveals the evolutionary specialization of diatoms from phago-mixotrophs to photoautotrophs.</title>
        <authorList>
            <person name="Ban H."/>
            <person name="Sato S."/>
            <person name="Yoshikawa S."/>
            <person name="Yamada K."/>
            <person name="Nakamura Y."/>
            <person name="Ichinomiya M."/>
            <person name="Sato N."/>
            <person name="Blanc-Mathieu R."/>
            <person name="Endo H."/>
            <person name="Kuwata A."/>
            <person name="Ogata H."/>
        </authorList>
    </citation>
    <scope>NUCLEOTIDE SEQUENCE [LARGE SCALE GENOMIC DNA]</scope>
</reference>
<dbReference type="GO" id="GO:0016491">
    <property type="term" value="F:oxidoreductase activity"/>
    <property type="evidence" value="ECO:0007669"/>
    <property type="project" value="UniProtKB-KW"/>
</dbReference>
<evidence type="ECO:0000256" key="1">
    <source>
        <dbReference type="ARBA" id="ARBA00006484"/>
    </source>
</evidence>
<dbReference type="SUPFAM" id="SSF51735">
    <property type="entry name" value="NAD(P)-binding Rossmann-fold domains"/>
    <property type="match status" value="1"/>
</dbReference>
<name>A0A9W7DVI5_9STRA</name>
<comment type="caution">
    <text evidence="3">The sequence shown here is derived from an EMBL/GenBank/DDBJ whole genome shotgun (WGS) entry which is preliminary data.</text>
</comment>
<accession>A0A9W7DVI5</accession>
<dbReference type="Pfam" id="PF00106">
    <property type="entry name" value="adh_short"/>
    <property type="match status" value="1"/>
</dbReference>
<gene>
    <name evidence="3" type="ORF">TL16_g01981</name>
</gene>
<sequence length="221" mass="24608">MLPPLSDLLPFFRYLPPLYTISTHLFLSSWCEYPLVNVKYLSVPFLPLLLHHLVNPLTPFFSLLLNLILPLTCCYLHYQTNILGKKPVIKCIPPSPSNPYYLVTGGNSGIGLQTCHLLLTAGHNVICLSRSKDRGLAALKTLNLSTSSNTVGNYLVESCDLSSFTSVKACVSNLKKYDITCLILNAGCMMPTQKIVSNNLDCMMSSNYYGHYLLTRLLLSR</sequence>
<dbReference type="PANTHER" id="PTHR24320:SF152">
    <property type="entry name" value="SHORT-CHAIN DEHYDROGENASE_REDUCTASE FAMILY PROTEIN"/>
    <property type="match status" value="1"/>
</dbReference>
<evidence type="ECO:0000256" key="2">
    <source>
        <dbReference type="ARBA" id="ARBA00023002"/>
    </source>
</evidence>
<organism evidence="3 4">
    <name type="scientific">Triparma laevis f. inornata</name>
    <dbReference type="NCBI Taxonomy" id="1714386"/>
    <lineage>
        <taxon>Eukaryota</taxon>
        <taxon>Sar</taxon>
        <taxon>Stramenopiles</taxon>
        <taxon>Ochrophyta</taxon>
        <taxon>Bolidophyceae</taxon>
        <taxon>Parmales</taxon>
        <taxon>Triparmaceae</taxon>
        <taxon>Triparma</taxon>
    </lineage>
</organism>
<evidence type="ECO:0000313" key="4">
    <source>
        <dbReference type="Proteomes" id="UP001162640"/>
    </source>
</evidence>
<evidence type="ECO:0000313" key="3">
    <source>
        <dbReference type="EMBL" id="GMH55745.1"/>
    </source>
</evidence>
<dbReference type="AlphaFoldDB" id="A0A9W7DVI5"/>